<organism evidence="1 2">
    <name type="scientific">Bauhinia variegata</name>
    <name type="common">Purple orchid tree</name>
    <name type="synonym">Phanera variegata</name>
    <dbReference type="NCBI Taxonomy" id="167791"/>
    <lineage>
        <taxon>Eukaryota</taxon>
        <taxon>Viridiplantae</taxon>
        <taxon>Streptophyta</taxon>
        <taxon>Embryophyta</taxon>
        <taxon>Tracheophyta</taxon>
        <taxon>Spermatophyta</taxon>
        <taxon>Magnoliopsida</taxon>
        <taxon>eudicotyledons</taxon>
        <taxon>Gunneridae</taxon>
        <taxon>Pentapetalae</taxon>
        <taxon>rosids</taxon>
        <taxon>fabids</taxon>
        <taxon>Fabales</taxon>
        <taxon>Fabaceae</taxon>
        <taxon>Cercidoideae</taxon>
        <taxon>Cercideae</taxon>
        <taxon>Bauhiniinae</taxon>
        <taxon>Bauhinia</taxon>
    </lineage>
</organism>
<name>A0ACB9KH93_BAUVA</name>
<dbReference type="Proteomes" id="UP000828941">
    <property type="component" value="Chromosome 14"/>
</dbReference>
<evidence type="ECO:0000313" key="2">
    <source>
        <dbReference type="Proteomes" id="UP000828941"/>
    </source>
</evidence>
<proteinExistence type="predicted"/>
<evidence type="ECO:0000313" key="1">
    <source>
        <dbReference type="EMBL" id="KAI4296495.1"/>
    </source>
</evidence>
<keyword evidence="2" id="KW-1185">Reference proteome</keyword>
<protein>
    <submittedName>
        <fullName evidence="1">Uncharacterized protein</fullName>
    </submittedName>
</protein>
<reference evidence="1 2" key="1">
    <citation type="journal article" date="2022" name="DNA Res.">
        <title>Chromosomal-level genome assembly of the orchid tree Bauhinia variegata (Leguminosae; Cercidoideae) supports the allotetraploid origin hypothesis of Bauhinia.</title>
        <authorList>
            <person name="Zhong Y."/>
            <person name="Chen Y."/>
            <person name="Zheng D."/>
            <person name="Pang J."/>
            <person name="Liu Y."/>
            <person name="Luo S."/>
            <person name="Meng S."/>
            <person name="Qian L."/>
            <person name="Wei D."/>
            <person name="Dai S."/>
            <person name="Zhou R."/>
        </authorList>
    </citation>
    <scope>NUCLEOTIDE SEQUENCE [LARGE SCALE GENOMIC DNA]</scope>
    <source>
        <strain evidence="1">BV-YZ2020</strain>
    </source>
</reference>
<gene>
    <name evidence="1" type="ORF">L6164_036448</name>
</gene>
<dbReference type="EMBL" id="CM039439">
    <property type="protein sequence ID" value="KAI4296495.1"/>
    <property type="molecule type" value="Genomic_DNA"/>
</dbReference>
<sequence length="627" mass="70104">MEETRSLPVIEEEEIGDEFYEKIEAPKFVDFTAPDILPPHDDRYWFCMRFGCDQKHEEELDFEAINKNFVLRVMAARSPNVRLRKVLLKKKEGSENLKCPLTAPAKSSKSRVSRLALISSVSQKMTGNNAKPRPLSKISATPNAKVKQSLAKALTTPRNRKSVSKLEQFRSVQNKKPMNVAEPKNRVVVKALVFRSPKKVVKVKSSVELKTPMKSLCSAMKKLELNNVKKNAEGNNKPLPVTASRKQCRGREVKSRVFDSLYLNRSKVQETSSRRCLKEKKKVKHLKENRVLQPPEAAENYSSDLEIDEKSRAGSLAGCLGSDASKGVDEVSMGAVESQQPNKRVSSTEASSHTSGGDDNSLPISAAAENKTSEECEHEEKSKLAQEKEKMPEAAKKRCDKENALASDDKENEGELTENDDKENAPATDENRELNVNHEHLKRTILRSKHEDSRNTQKKPTSTATGPQALKYKKPKPTNPKPFKFRTDERGILKEANLERKRLSPLKETTARGSKVVRKLQNVTKQLEYTDKVTKKSQVMQSKLVRPRGALSSKREKVFPATSSGNLSAISETSSNILQPKEAAKPSGKATDASSRSCSRGRRATTTPKEPKFHSLHVPKSCTRKLI</sequence>
<comment type="caution">
    <text evidence="1">The sequence shown here is derived from an EMBL/GenBank/DDBJ whole genome shotgun (WGS) entry which is preliminary data.</text>
</comment>
<accession>A0ACB9KH93</accession>